<reference evidence="3" key="1">
    <citation type="journal article" date="2020" name="mSystems">
        <title>Genome- and Community-Level Interaction Insights into Carbon Utilization and Element Cycling Functions of Hydrothermarchaeota in Hydrothermal Sediment.</title>
        <authorList>
            <person name="Zhou Z."/>
            <person name="Liu Y."/>
            <person name="Xu W."/>
            <person name="Pan J."/>
            <person name="Luo Z.H."/>
            <person name="Li M."/>
        </authorList>
    </citation>
    <scope>NUCLEOTIDE SEQUENCE [LARGE SCALE GENOMIC DNA]</scope>
    <source>
        <strain evidence="3">SpSt-508</strain>
    </source>
</reference>
<gene>
    <name evidence="3" type="ORF">ENS64_12035</name>
</gene>
<dbReference type="SUPFAM" id="SSF52833">
    <property type="entry name" value="Thioredoxin-like"/>
    <property type="match status" value="1"/>
</dbReference>
<evidence type="ECO:0000256" key="1">
    <source>
        <dbReference type="SAM" id="MobiDB-lite"/>
    </source>
</evidence>
<dbReference type="InterPro" id="IPR036249">
    <property type="entry name" value="Thioredoxin-like_sf"/>
</dbReference>
<dbReference type="Gene3D" id="3.40.30.10">
    <property type="entry name" value="Glutaredoxin"/>
    <property type="match status" value="1"/>
</dbReference>
<dbReference type="CDD" id="cd02969">
    <property type="entry name" value="PRX_like1"/>
    <property type="match status" value="1"/>
</dbReference>
<name>A0A7C4LLQ9_9PLAN</name>
<dbReference type="PANTHER" id="PTHR43640">
    <property type="entry name" value="OS07G0260300 PROTEIN"/>
    <property type="match status" value="1"/>
</dbReference>
<feature type="domain" description="Thioredoxin" evidence="2">
    <location>
        <begin position="69"/>
        <end position="222"/>
    </location>
</feature>
<accession>A0A7C4LLQ9</accession>
<sequence length="246" mass="26918">MDGRSLADVRRRAATTQPSNPGVCRASTPGVRRTSHPGACLAAALWLAGWCLGVLLPARLSAGEFNEVLSIGDPAPAWVDLPGTDGKRHSLADLRGKEVVVFVVTCASCPTAVDYEDRIQALAQRYASPDSKVAVVAVCVNRVEEDRLPALTRRAKEKKFAFPYLYDESQQIARQYGALFTPEFFVLDRDRKIAYMGAFDDSTDAAGVTERYVEDAIAALLKGEKPAVTETIARGCRVRYARERRP</sequence>
<dbReference type="GO" id="GO:0016491">
    <property type="term" value="F:oxidoreductase activity"/>
    <property type="evidence" value="ECO:0007669"/>
    <property type="project" value="InterPro"/>
</dbReference>
<feature type="compositionally biased region" description="Basic and acidic residues" evidence="1">
    <location>
        <begin position="1"/>
        <end position="11"/>
    </location>
</feature>
<dbReference type="PROSITE" id="PS51352">
    <property type="entry name" value="THIOREDOXIN_2"/>
    <property type="match status" value="1"/>
</dbReference>
<dbReference type="PANTHER" id="PTHR43640:SF1">
    <property type="entry name" value="THIOREDOXIN-DEPENDENT PEROXIREDOXIN"/>
    <property type="match status" value="1"/>
</dbReference>
<dbReference type="AlphaFoldDB" id="A0A7C4LLQ9"/>
<organism evidence="3">
    <name type="scientific">Schlesneria paludicola</name>
    <dbReference type="NCBI Taxonomy" id="360056"/>
    <lineage>
        <taxon>Bacteria</taxon>
        <taxon>Pseudomonadati</taxon>
        <taxon>Planctomycetota</taxon>
        <taxon>Planctomycetia</taxon>
        <taxon>Planctomycetales</taxon>
        <taxon>Planctomycetaceae</taxon>
        <taxon>Schlesneria</taxon>
    </lineage>
</organism>
<protein>
    <submittedName>
        <fullName evidence="3">Thioredoxin family protein</fullName>
    </submittedName>
</protein>
<proteinExistence type="predicted"/>
<dbReference type="Pfam" id="PF08534">
    <property type="entry name" value="Redoxin"/>
    <property type="match status" value="1"/>
</dbReference>
<comment type="caution">
    <text evidence="3">The sequence shown here is derived from an EMBL/GenBank/DDBJ whole genome shotgun (WGS) entry which is preliminary data.</text>
</comment>
<dbReference type="InterPro" id="IPR013740">
    <property type="entry name" value="Redoxin"/>
</dbReference>
<dbReference type="InterPro" id="IPR047262">
    <property type="entry name" value="PRX-like1"/>
</dbReference>
<evidence type="ECO:0000259" key="2">
    <source>
        <dbReference type="PROSITE" id="PS51352"/>
    </source>
</evidence>
<dbReference type="InterPro" id="IPR013766">
    <property type="entry name" value="Thioredoxin_domain"/>
</dbReference>
<feature type="region of interest" description="Disordered" evidence="1">
    <location>
        <begin position="1"/>
        <end position="29"/>
    </location>
</feature>
<dbReference type="EMBL" id="DSVQ01000015">
    <property type="protein sequence ID" value="HGT39973.1"/>
    <property type="molecule type" value="Genomic_DNA"/>
</dbReference>
<evidence type="ECO:0000313" key="3">
    <source>
        <dbReference type="EMBL" id="HGT39973.1"/>
    </source>
</evidence>